<evidence type="ECO:0000256" key="1">
    <source>
        <dbReference type="SAM" id="MobiDB-lite"/>
    </source>
</evidence>
<reference evidence="2" key="2">
    <citation type="journal article" date="2023" name="IMA Fungus">
        <title>Comparative genomic study of the Penicillium genus elucidates a diverse pangenome and 15 lateral gene transfer events.</title>
        <authorList>
            <person name="Petersen C."/>
            <person name="Sorensen T."/>
            <person name="Nielsen M.R."/>
            <person name="Sondergaard T.E."/>
            <person name="Sorensen J.L."/>
            <person name="Fitzpatrick D.A."/>
            <person name="Frisvad J.C."/>
            <person name="Nielsen K.L."/>
        </authorList>
    </citation>
    <scope>NUCLEOTIDE SEQUENCE</scope>
    <source>
        <strain evidence="2">IBT 29864</strain>
    </source>
</reference>
<dbReference type="AlphaFoldDB" id="A0A9W9SKE0"/>
<dbReference type="OrthoDB" id="4822at2759"/>
<name>A0A9W9SKE0_9EURO</name>
<keyword evidence="3" id="KW-1185">Reference proteome</keyword>
<reference evidence="2" key="1">
    <citation type="submission" date="2022-11" db="EMBL/GenBank/DDBJ databases">
        <authorList>
            <person name="Petersen C."/>
        </authorList>
    </citation>
    <scope>NUCLEOTIDE SEQUENCE</scope>
    <source>
        <strain evidence="2">IBT 29864</strain>
    </source>
</reference>
<organism evidence="2 3">
    <name type="scientific">Penicillium cataractarum</name>
    <dbReference type="NCBI Taxonomy" id="2100454"/>
    <lineage>
        <taxon>Eukaryota</taxon>
        <taxon>Fungi</taxon>
        <taxon>Dikarya</taxon>
        <taxon>Ascomycota</taxon>
        <taxon>Pezizomycotina</taxon>
        <taxon>Eurotiomycetes</taxon>
        <taxon>Eurotiomycetidae</taxon>
        <taxon>Eurotiales</taxon>
        <taxon>Aspergillaceae</taxon>
        <taxon>Penicillium</taxon>
    </lineage>
</organism>
<comment type="caution">
    <text evidence="2">The sequence shown here is derived from an EMBL/GenBank/DDBJ whole genome shotgun (WGS) entry which is preliminary data.</text>
</comment>
<dbReference type="GeneID" id="81434714"/>
<feature type="compositionally biased region" description="Low complexity" evidence="1">
    <location>
        <begin position="62"/>
        <end position="76"/>
    </location>
</feature>
<accession>A0A9W9SKE0</accession>
<proteinExistence type="predicted"/>
<dbReference type="Proteomes" id="UP001147782">
    <property type="component" value="Unassembled WGS sequence"/>
</dbReference>
<feature type="compositionally biased region" description="Basic and acidic residues" evidence="1">
    <location>
        <begin position="77"/>
        <end position="90"/>
    </location>
</feature>
<gene>
    <name evidence="2" type="ORF">N7496_002606</name>
</gene>
<evidence type="ECO:0000313" key="2">
    <source>
        <dbReference type="EMBL" id="KAJ5380178.1"/>
    </source>
</evidence>
<protein>
    <submittedName>
        <fullName evidence="2">Uncharacterized protein</fullName>
    </submittedName>
</protein>
<feature type="region of interest" description="Disordered" evidence="1">
    <location>
        <begin position="1"/>
        <end position="90"/>
    </location>
</feature>
<dbReference type="EMBL" id="JAPZBS010000002">
    <property type="protein sequence ID" value="KAJ5380178.1"/>
    <property type="molecule type" value="Genomic_DNA"/>
</dbReference>
<evidence type="ECO:0000313" key="3">
    <source>
        <dbReference type="Proteomes" id="UP001147782"/>
    </source>
</evidence>
<dbReference type="RefSeq" id="XP_056557749.1">
    <property type="nucleotide sequence ID" value="XM_056695537.1"/>
</dbReference>
<sequence length="90" mass="9687">MESPSSYAGHKRKVDDMSSSDEDDARPTTGFRGFARARERSESPPTMGGLGSAARNPWKNMANAAPAAPLTVALPPVEDKAWEETRSPRA</sequence>